<dbReference type="Pfam" id="PF00560">
    <property type="entry name" value="LRR_1"/>
    <property type="match status" value="1"/>
</dbReference>
<sequence>MSVVIQFAAKQRYDSYIGSSEFSEGTLDYMYGLDLSSNELSGAIPAELGDLSKLRTMNLSRNFLASSIPDSFSKLKDMESLDLSYNMLHGTIPHQLTNLTSLAVFNVSYNNLSVIIPQGGQFNTFSEESYLGNPLLCGPPINRSCEAKKNSEEADNGGGEEDDEAIIDMMVFYWNTASTCVAALIGILVLMCIDCSWRLAWLSLVDAFIASAKSMLS</sequence>
<keyword evidence="9" id="KW-0325">Glycoprotein</keyword>
<dbReference type="EMBL" id="KL969143">
    <property type="protein sequence ID" value="KFK24391.1"/>
    <property type="molecule type" value="Genomic_DNA"/>
</dbReference>
<evidence type="ECO:0000256" key="9">
    <source>
        <dbReference type="ARBA" id="ARBA00023180"/>
    </source>
</evidence>
<evidence type="ECO:0000313" key="11">
    <source>
        <dbReference type="EMBL" id="KFK24391.1"/>
    </source>
</evidence>
<name>A0A087G3D9_ARAAL</name>
<evidence type="ECO:0000256" key="7">
    <source>
        <dbReference type="ARBA" id="ARBA00023136"/>
    </source>
</evidence>
<dbReference type="Proteomes" id="UP000029120">
    <property type="component" value="Unassembled WGS sequence"/>
</dbReference>
<gene>
    <name evidence="11" type="ORF">AALP_AAs47967U000100</name>
</gene>
<keyword evidence="4 10" id="KW-0812">Transmembrane</keyword>
<dbReference type="InterPro" id="IPR051502">
    <property type="entry name" value="RLP_Defense_Trigger"/>
</dbReference>
<dbReference type="PANTHER" id="PTHR48062:SF42">
    <property type="entry name" value="RECEPTOR-LIKE PROTEIN 14"/>
    <property type="match status" value="1"/>
</dbReference>
<evidence type="ECO:0000313" key="12">
    <source>
        <dbReference type="Proteomes" id="UP000029120"/>
    </source>
</evidence>
<dbReference type="GO" id="GO:0016020">
    <property type="term" value="C:membrane"/>
    <property type="evidence" value="ECO:0007669"/>
    <property type="project" value="UniProtKB-SubCell"/>
</dbReference>
<dbReference type="AlphaFoldDB" id="A0A087G3D9"/>
<protein>
    <recommendedName>
        <fullName evidence="13">Leucine-rich repeat-containing N-terminal plant-type domain-containing protein</fullName>
    </recommendedName>
</protein>
<dbReference type="FunFam" id="3.80.10.10:FF:000111">
    <property type="entry name" value="LRR receptor-like serine/threonine-protein kinase ERECTA"/>
    <property type="match status" value="1"/>
</dbReference>
<evidence type="ECO:0000256" key="10">
    <source>
        <dbReference type="SAM" id="Phobius"/>
    </source>
</evidence>
<evidence type="ECO:0000256" key="8">
    <source>
        <dbReference type="ARBA" id="ARBA00023170"/>
    </source>
</evidence>
<comment type="subcellular location">
    <subcellularLocation>
        <location evidence="1">Membrane</location>
        <topology evidence="1">Single-pass membrane protein</topology>
    </subcellularLocation>
</comment>
<feature type="transmembrane region" description="Helical" evidence="10">
    <location>
        <begin position="172"/>
        <end position="193"/>
    </location>
</feature>
<keyword evidence="5" id="KW-0677">Repeat</keyword>
<evidence type="ECO:0000256" key="2">
    <source>
        <dbReference type="ARBA" id="ARBA00009592"/>
    </source>
</evidence>
<evidence type="ECO:0000256" key="6">
    <source>
        <dbReference type="ARBA" id="ARBA00022989"/>
    </source>
</evidence>
<comment type="similarity">
    <text evidence="2">Belongs to the RLP family.</text>
</comment>
<dbReference type="InterPro" id="IPR001611">
    <property type="entry name" value="Leu-rich_rpt"/>
</dbReference>
<reference evidence="12" key="1">
    <citation type="journal article" date="2015" name="Nat. Plants">
        <title>Genome expansion of Arabis alpina linked with retrotransposition and reduced symmetric DNA methylation.</title>
        <authorList>
            <person name="Willing E.M."/>
            <person name="Rawat V."/>
            <person name="Mandakova T."/>
            <person name="Maumus F."/>
            <person name="James G.V."/>
            <person name="Nordstroem K.J."/>
            <person name="Becker C."/>
            <person name="Warthmann N."/>
            <person name="Chica C."/>
            <person name="Szarzynska B."/>
            <person name="Zytnicki M."/>
            <person name="Albani M.C."/>
            <person name="Kiefer C."/>
            <person name="Bergonzi S."/>
            <person name="Castaings L."/>
            <person name="Mateos J.L."/>
            <person name="Berns M.C."/>
            <person name="Bujdoso N."/>
            <person name="Piofczyk T."/>
            <person name="de Lorenzo L."/>
            <person name="Barrero-Sicilia C."/>
            <person name="Mateos I."/>
            <person name="Piednoel M."/>
            <person name="Hagmann J."/>
            <person name="Chen-Min-Tao R."/>
            <person name="Iglesias-Fernandez R."/>
            <person name="Schuster S.C."/>
            <person name="Alonso-Blanco C."/>
            <person name="Roudier F."/>
            <person name="Carbonero P."/>
            <person name="Paz-Ares J."/>
            <person name="Davis S.J."/>
            <person name="Pecinka A."/>
            <person name="Quesneville H."/>
            <person name="Colot V."/>
            <person name="Lysak M.A."/>
            <person name="Weigel D."/>
            <person name="Coupland G."/>
            <person name="Schneeberger K."/>
        </authorList>
    </citation>
    <scope>NUCLEOTIDE SEQUENCE [LARGE SCALE GENOMIC DNA]</scope>
    <source>
        <strain evidence="12">cv. Pajares</strain>
    </source>
</reference>
<dbReference type="InterPro" id="IPR032675">
    <property type="entry name" value="LRR_dom_sf"/>
</dbReference>
<keyword evidence="7 10" id="KW-0472">Membrane</keyword>
<evidence type="ECO:0000256" key="5">
    <source>
        <dbReference type="ARBA" id="ARBA00022737"/>
    </source>
</evidence>
<dbReference type="OMA" id="YWNTAST"/>
<evidence type="ECO:0000256" key="4">
    <source>
        <dbReference type="ARBA" id="ARBA00022692"/>
    </source>
</evidence>
<keyword evidence="12" id="KW-1185">Reference proteome</keyword>
<keyword evidence="8" id="KW-0675">Receptor</keyword>
<accession>A0A087G3D9</accession>
<dbReference type="OrthoDB" id="1108044at2759"/>
<proteinExistence type="inferred from homology"/>
<evidence type="ECO:0000256" key="3">
    <source>
        <dbReference type="ARBA" id="ARBA00022614"/>
    </source>
</evidence>
<keyword evidence="6 10" id="KW-1133">Transmembrane helix</keyword>
<dbReference type="Gramene" id="KFK24391">
    <property type="protein sequence ID" value="KFK24391"/>
    <property type="gene ID" value="AALP_AAs47967U000100"/>
</dbReference>
<keyword evidence="3" id="KW-0433">Leucine-rich repeat</keyword>
<dbReference type="SUPFAM" id="SSF52058">
    <property type="entry name" value="L domain-like"/>
    <property type="match status" value="1"/>
</dbReference>
<dbReference type="PANTHER" id="PTHR48062">
    <property type="entry name" value="RECEPTOR-LIKE PROTEIN 14"/>
    <property type="match status" value="1"/>
</dbReference>
<dbReference type="Gene3D" id="3.80.10.10">
    <property type="entry name" value="Ribonuclease Inhibitor"/>
    <property type="match status" value="1"/>
</dbReference>
<organism evidence="11 12">
    <name type="scientific">Arabis alpina</name>
    <name type="common">Alpine rock-cress</name>
    <dbReference type="NCBI Taxonomy" id="50452"/>
    <lineage>
        <taxon>Eukaryota</taxon>
        <taxon>Viridiplantae</taxon>
        <taxon>Streptophyta</taxon>
        <taxon>Embryophyta</taxon>
        <taxon>Tracheophyta</taxon>
        <taxon>Spermatophyta</taxon>
        <taxon>Magnoliopsida</taxon>
        <taxon>eudicotyledons</taxon>
        <taxon>Gunneridae</taxon>
        <taxon>Pentapetalae</taxon>
        <taxon>rosids</taxon>
        <taxon>malvids</taxon>
        <taxon>Brassicales</taxon>
        <taxon>Brassicaceae</taxon>
        <taxon>Arabideae</taxon>
        <taxon>Arabis</taxon>
    </lineage>
</organism>
<dbReference type="PRINTS" id="PR00019">
    <property type="entry name" value="LEURICHRPT"/>
</dbReference>
<dbReference type="Pfam" id="PF13855">
    <property type="entry name" value="LRR_8"/>
    <property type="match status" value="1"/>
</dbReference>
<evidence type="ECO:0008006" key="13">
    <source>
        <dbReference type="Google" id="ProtNLM"/>
    </source>
</evidence>
<dbReference type="eggNOG" id="KOG0619">
    <property type="taxonomic scope" value="Eukaryota"/>
</dbReference>
<evidence type="ECO:0000256" key="1">
    <source>
        <dbReference type="ARBA" id="ARBA00004167"/>
    </source>
</evidence>